<evidence type="ECO:0000259" key="1">
    <source>
        <dbReference type="Pfam" id="PF17399"/>
    </source>
</evidence>
<dbReference type="RefSeq" id="WP_074021756.1">
    <property type="nucleotide sequence ID" value="NZ_CAWMWP010000071.1"/>
</dbReference>
<evidence type="ECO:0000313" key="2">
    <source>
        <dbReference type="EMBL" id="OKP01104.1"/>
    </source>
</evidence>
<dbReference type="Pfam" id="PF17399">
    <property type="entry name" value="DUF5405"/>
    <property type="match status" value="1"/>
</dbReference>
<accession>A0A1Q5TLK6</accession>
<dbReference type="OrthoDB" id="6445849at2"/>
<sequence>MRINLGKYVITSDSRSYTLNKKTVSQTGRNAGYESLTPFRYYTNLHQLVRDVIRMEVDSNDIRTLQQLSQRIEEIAENLAARIAL</sequence>
<dbReference type="InterPro" id="IPR035404">
    <property type="entry name" value="DUF5405"/>
</dbReference>
<evidence type="ECO:0000313" key="3">
    <source>
        <dbReference type="Proteomes" id="UP000186277"/>
    </source>
</evidence>
<gene>
    <name evidence="2" type="ORF">Xentx_03467</name>
</gene>
<dbReference type="AlphaFoldDB" id="A0A1Q5TLK6"/>
<dbReference type="Proteomes" id="UP000186277">
    <property type="component" value="Unassembled WGS sequence"/>
</dbReference>
<dbReference type="EMBL" id="MKGR01000045">
    <property type="protein sequence ID" value="OKP01104.1"/>
    <property type="molecule type" value="Genomic_DNA"/>
</dbReference>
<feature type="domain" description="DUF5405" evidence="1">
    <location>
        <begin position="7"/>
        <end position="77"/>
    </location>
</feature>
<comment type="caution">
    <text evidence="2">The sequence shown here is derived from an EMBL/GenBank/DDBJ whole genome shotgun (WGS) entry which is preliminary data.</text>
</comment>
<reference evidence="2 3" key="1">
    <citation type="submission" date="2016-09" db="EMBL/GenBank/DDBJ databases">
        <title>Xenorhabdus thuongxuanensis sp. nov. and Xenorhabdus eapokensis sp. nov., isolated from Steinernema species.</title>
        <authorList>
            <person name="Kaempfer P."/>
            <person name="Tobias N.J."/>
            <person name="Phan Ke L."/>
            <person name="Bode H.B."/>
            <person name="Glaeser S.P."/>
        </authorList>
    </citation>
    <scope>NUCLEOTIDE SEQUENCE [LARGE SCALE GENOMIC DNA]</scope>
    <source>
        <strain evidence="2 3">30TX1</strain>
    </source>
</reference>
<protein>
    <recommendedName>
        <fullName evidence="1">DUF5405 domain-containing protein</fullName>
    </recommendedName>
</protein>
<name>A0A1Q5TLK6_9GAMM</name>
<organism evidence="2 3">
    <name type="scientific">Xenorhabdus thuongxuanensis</name>
    <dbReference type="NCBI Taxonomy" id="1873484"/>
    <lineage>
        <taxon>Bacteria</taxon>
        <taxon>Pseudomonadati</taxon>
        <taxon>Pseudomonadota</taxon>
        <taxon>Gammaproteobacteria</taxon>
        <taxon>Enterobacterales</taxon>
        <taxon>Morganellaceae</taxon>
        <taxon>Xenorhabdus</taxon>
    </lineage>
</organism>
<proteinExistence type="predicted"/>
<keyword evidence="3" id="KW-1185">Reference proteome</keyword>